<organism evidence="1 2">
    <name type="scientific">Echinococcus canadensis</name>
    <dbReference type="NCBI Taxonomy" id="519352"/>
    <lineage>
        <taxon>Eukaryota</taxon>
        <taxon>Metazoa</taxon>
        <taxon>Spiralia</taxon>
        <taxon>Lophotrochozoa</taxon>
        <taxon>Platyhelminthes</taxon>
        <taxon>Cestoda</taxon>
        <taxon>Eucestoda</taxon>
        <taxon>Cyclophyllidea</taxon>
        <taxon>Taeniidae</taxon>
        <taxon>Echinococcus</taxon>
        <taxon>Echinococcus canadensis group</taxon>
    </lineage>
</organism>
<dbReference type="Proteomes" id="UP000887562">
    <property type="component" value="Unplaced"/>
</dbReference>
<dbReference type="Pfam" id="PF10229">
    <property type="entry name" value="MMADHC"/>
    <property type="match status" value="1"/>
</dbReference>
<accession>A0A915EYP4</accession>
<reference evidence="2" key="1">
    <citation type="submission" date="2022-11" db="UniProtKB">
        <authorList>
            <consortium name="WormBaseParasite"/>
        </authorList>
    </citation>
    <scope>IDENTIFICATION</scope>
</reference>
<sequence length="277" mass="31765">MRCALRTGVSFCLKNFGRRFKTSNSLPSMTFRESFQPYIILSRKRLPPRRWPETQLGPIEAVNPRCPLPGHVGLLEISKETEISLIPATLILPPTSTNHYVSIMVQAVCYLQDFDAKTQSLVPDIDTSLIEYVVCACPQLIKPDLRTLFPSKNFLGARMTTIIFRYKMETQTIENIEQVYEIFIQSAIDICALLRNFGYWADFIHPASGIPYLEFHAEPNISRLNRRLTPFFFVVGDDGCCKILRSRHFDGRLFIGVIFTDAPKNHPILTQFPTMER</sequence>
<dbReference type="GO" id="GO:0009235">
    <property type="term" value="P:cobalamin metabolic process"/>
    <property type="evidence" value="ECO:0007669"/>
    <property type="project" value="InterPro"/>
</dbReference>
<dbReference type="PANTHER" id="PTHR13192:SF3">
    <property type="entry name" value="COBALAMIN TRAFFICKING PROTEIN CBLD"/>
    <property type="match status" value="1"/>
</dbReference>
<dbReference type="InterPro" id="IPR019362">
    <property type="entry name" value="MMADHC"/>
</dbReference>
<dbReference type="WBParaSite" id="maker-E.canG7_contigs_4913-snap-gene-0.66-mRNA-1">
    <property type="protein sequence ID" value="maker-E.canG7_contigs_4913-snap-gene-0.66-mRNA-1"/>
    <property type="gene ID" value="EcG7_01661"/>
</dbReference>
<evidence type="ECO:0000313" key="1">
    <source>
        <dbReference type="Proteomes" id="UP000887562"/>
    </source>
</evidence>
<proteinExistence type="predicted"/>
<dbReference type="PANTHER" id="PTHR13192">
    <property type="entry name" value="MY011 PROTEIN"/>
    <property type="match status" value="1"/>
</dbReference>
<protein>
    <submittedName>
        <fullName evidence="2">Methylmalonic aciduria and homocystinuria type D protein</fullName>
    </submittedName>
</protein>
<keyword evidence="1" id="KW-1185">Reference proteome</keyword>
<evidence type="ECO:0000313" key="2">
    <source>
        <dbReference type="WBParaSite" id="maker-E.canG7_contigs_4913-snap-gene-0.66-mRNA-1"/>
    </source>
</evidence>
<name>A0A915EYP4_9CEST</name>
<dbReference type="AlphaFoldDB" id="A0A915EYP4"/>